<dbReference type="GO" id="GO:0140107">
    <property type="term" value="F:high-affinity potassium ion transmembrane transporter activity"/>
    <property type="evidence" value="ECO:0007669"/>
    <property type="project" value="TreeGrafter"/>
</dbReference>
<comment type="similarity">
    <text evidence="2">Belongs to the TrkH potassium transport family.</text>
</comment>
<keyword evidence="13" id="KW-1185">Reference proteome</keyword>
<evidence type="ECO:0000256" key="9">
    <source>
        <dbReference type="ARBA" id="ARBA00023136"/>
    </source>
</evidence>
<feature type="transmembrane region" description="Helical" evidence="11">
    <location>
        <begin position="185"/>
        <end position="209"/>
    </location>
</feature>
<dbReference type="GO" id="GO:1990573">
    <property type="term" value="P:potassium ion import across plasma membrane"/>
    <property type="evidence" value="ECO:0007669"/>
    <property type="project" value="TreeGrafter"/>
</dbReference>
<keyword evidence="3" id="KW-0813">Transport</keyword>
<dbReference type="AlphaFoldDB" id="A0A7R7VHM3"/>
<dbReference type="InterPro" id="IPR051143">
    <property type="entry name" value="TrkH_K-transport"/>
</dbReference>
<gene>
    <name evidence="12" type="primary">TRK1_1</name>
    <name evidence="12" type="ORF">ACHE_11380A</name>
</gene>
<dbReference type="Proteomes" id="UP000637239">
    <property type="component" value="Chromosome 1"/>
</dbReference>
<dbReference type="RefSeq" id="XP_043132500.1">
    <property type="nucleotide sequence ID" value="XM_043275943.1"/>
</dbReference>
<feature type="transmembrane region" description="Helical" evidence="11">
    <location>
        <begin position="471"/>
        <end position="493"/>
    </location>
</feature>
<keyword evidence="9 11" id="KW-0472">Membrane</keyword>
<keyword evidence="8" id="KW-0406">Ion transport</keyword>
<keyword evidence="4" id="KW-0633">Potassium transport</keyword>
<evidence type="ECO:0000256" key="4">
    <source>
        <dbReference type="ARBA" id="ARBA00022538"/>
    </source>
</evidence>
<dbReference type="GeneID" id="66978337"/>
<feature type="transmembrane region" description="Helical" evidence="11">
    <location>
        <begin position="317"/>
        <end position="339"/>
    </location>
</feature>
<name>A0A7R7VHM3_ASPCH</name>
<proteinExistence type="inferred from homology"/>
<evidence type="ECO:0000256" key="6">
    <source>
        <dbReference type="ARBA" id="ARBA00022958"/>
    </source>
</evidence>
<dbReference type="NCBIfam" id="TIGR00934">
    <property type="entry name" value="2a38euk"/>
    <property type="match status" value="1"/>
</dbReference>
<dbReference type="GO" id="GO:0030007">
    <property type="term" value="P:intracellular potassium ion homeostasis"/>
    <property type="evidence" value="ECO:0007669"/>
    <property type="project" value="InterPro"/>
</dbReference>
<dbReference type="PANTHER" id="PTHR31064">
    <property type="entry name" value="POTASSIUM TRANSPORT PROTEIN DDB_G0292412-RELATED"/>
    <property type="match status" value="1"/>
</dbReference>
<reference evidence="12" key="1">
    <citation type="submission" date="2021-01" db="EMBL/GenBank/DDBJ databases">
        <authorList>
            <consortium name="Aspergillus chevalieri M1 genome sequencing consortium"/>
            <person name="Kazuki M."/>
            <person name="Futagami T."/>
        </authorList>
    </citation>
    <scope>NUCLEOTIDE SEQUENCE</scope>
    <source>
        <strain evidence="12">M1</strain>
    </source>
</reference>
<evidence type="ECO:0000313" key="13">
    <source>
        <dbReference type="Proteomes" id="UP000637239"/>
    </source>
</evidence>
<reference evidence="12" key="2">
    <citation type="submission" date="2021-02" db="EMBL/GenBank/DDBJ databases">
        <title>Aspergillus chevalieri M1 genome sequence.</title>
        <authorList>
            <person name="Kadooka C."/>
            <person name="Mori K."/>
            <person name="Futagami T."/>
        </authorList>
    </citation>
    <scope>NUCLEOTIDE SEQUENCE</scope>
    <source>
        <strain evidence="12">M1</strain>
    </source>
</reference>
<dbReference type="PANTHER" id="PTHR31064:SF30">
    <property type="entry name" value="HIGH-AFFINITY POTASSIUM TRANSPORT PROTEIN-RELATED"/>
    <property type="match status" value="1"/>
</dbReference>
<dbReference type="InterPro" id="IPR003445">
    <property type="entry name" value="Cat_transpt"/>
</dbReference>
<dbReference type="PIRSF" id="PIRSF002450">
    <property type="entry name" value="K+_transpter_TRK"/>
    <property type="match status" value="1"/>
</dbReference>
<keyword evidence="6" id="KW-0630">Potassium</keyword>
<dbReference type="EMBL" id="AP024416">
    <property type="protein sequence ID" value="BCR83978.1"/>
    <property type="molecule type" value="Genomic_DNA"/>
</dbReference>
<evidence type="ECO:0000256" key="2">
    <source>
        <dbReference type="ARBA" id="ARBA00009137"/>
    </source>
</evidence>
<evidence type="ECO:0000256" key="1">
    <source>
        <dbReference type="ARBA" id="ARBA00004141"/>
    </source>
</evidence>
<evidence type="ECO:0000256" key="11">
    <source>
        <dbReference type="SAM" id="Phobius"/>
    </source>
</evidence>
<accession>A0A7R7VHM3</accession>
<dbReference type="KEGG" id="ache:ACHE_11380A"/>
<feature type="compositionally biased region" description="Polar residues" evidence="10">
    <location>
        <begin position="123"/>
        <end position="138"/>
    </location>
</feature>
<evidence type="ECO:0000256" key="8">
    <source>
        <dbReference type="ARBA" id="ARBA00023065"/>
    </source>
</evidence>
<feature type="region of interest" description="Disordered" evidence="10">
    <location>
        <begin position="89"/>
        <end position="154"/>
    </location>
</feature>
<keyword evidence="5 11" id="KW-0812">Transmembrane</keyword>
<feature type="transmembrane region" description="Helical" evidence="11">
    <location>
        <begin position="255"/>
        <end position="281"/>
    </location>
</feature>
<dbReference type="GO" id="GO:0005886">
    <property type="term" value="C:plasma membrane"/>
    <property type="evidence" value="ECO:0007669"/>
    <property type="project" value="InterPro"/>
</dbReference>
<feature type="transmembrane region" description="Helical" evidence="11">
    <location>
        <begin position="39"/>
        <end position="64"/>
    </location>
</feature>
<keyword evidence="7 11" id="KW-1133">Transmembrane helix</keyword>
<sequence length="604" mass="66969">MYPAKNVSYIDALFFGCAAATQSGLNTVDVNDMRTYQQVVIYCVPMMTSPIFIHTAVVFVRIYWFEKRFQHLVQSARVIRRTGSISGRSSLDVEQQSSKRRISGSNGSSPVIDAYNDIAAGTSRRSSGDNSSNTQPEGTSDVENRDETPYLSWNATPGRNSTFIGLTEAQRDELGGIEYRSLKTLAVILITYYLFFHVFGIICLVPWIMRSTKYGPVIQQAGQGRPWWGVFTAGSAFNDFGLTITPDSMESFQQAAFPLLVMSFLIIIGNTAFPCMLRFIIWTISIVVRRDTPLWDELRFLLDHPRRCFTLLFPQKATWWLFATVIALNVVNMVVLLVLNLDNPDIKAMSPGTRFVDSLFQACSTRTAGFSITDLSNIHPGTLVCYLVLMYISVFPIAISVRRTNVYEERSVGVYSSADDHEQERNTKQPSFVGIHLRRQLGSDLWYIFLGLFVIAIVEGGRLSISKLPSFNIFAVFFEIVSAYGTIGLSLGYSTGNTSFVGHFQTISKLVIIAMQIRGRHRGLPYALDRSVLLPSESIHKSELAQAEENITLNQCVGGDQGAHRFLGAAGERPQLPQGAVGEGVRGEHRLGIGTAMSTLAGAS</sequence>
<protein>
    <submittedName>
        <fullName evidence="12">Low affinity potassium transporter</fullName>
    </submittedName>
</protein>
<evidence type="ECO:0000256" key="7">
    <source>
        <dbReference type="ARBA" id="ARBA00022989"/>
    </source>
</evidence>
<evidence type="ECO:0000256" key="5">
    <source>
        <dbReference type="ARBA" id="ARBA00022692"/>
    </source>
</evidence>
<evidence type="ECO:0000313" key="12">
    <source>
        <dbReference type="EMBL" id="BCR83978.1"/>
    </source>
</evidence>
<feature type="transmembrane region" description="Helical" evidence="11">
    <location>
        <begin position="445"/>
        <end position="465"/>
    </location>
</feature>
<dbReference type="InterPro" id="IPR015958">
    <property type="entry name" value="Trk1_fungi"/>
</dbReference>
<comment type="subcellular location">
    <subcellularLocation>
        <location evidence="1">Membrane</location>
        <topology evidence="1">Multi-pass membrane protein</topology>
    </subcellularLocation>
</comment>
<organism evidence="12 13">
    <name type="scientific">Aspergillus chevalieri</name>
    <name type="common">Eurotium chevalieri</name>
    <dbReference type="NCBI Taxonomy" id="182096"/>
    <lineage>
        <taxon>Eukaryota</taxon>
        <taxon>Fungi</taxon>
        <taxon>Dikarya</taxon>
        <taxon>Ascomycota</taxon>
        <taxon>Pezizomycotina</taxon>
        <taxon>Eurotiomycetes</taxon>
        <taxon>Eurotiomycetidae</taxon>
        <taxon>Eurotiales</taxon>
        <taxon>Aspergillaceae</taxon>
        <taxon>Aspergillus</taxon>
        <taxon>Aspergillus subgen. Aspergillus</taxon>
    </lineage>
</organism>
<feature type="transmembrane region" description="Helical" evidence="11">
    <location>
        <begin position="381"/>
        <end position="401"/>
    </location>
</feature>
<dbReference type="Pfam" id="PF02386">
    <property type="entry name" value="TrkH"/>
    <property type="match status" value="1"/>
</dbReference>
<evidence type="ECO:0000256" key="10">
    <source>
        <dbReference type="SAM" id="MobiDB-lite"/>
    </source>
</evidence>
<dbReference type="InterPro" id="IPR004773">
    <property type="entry name" value="K/Na_transp_Trk1/HKT1"/>
</dbReference>
<evidence type="ECO:0000256" key="3">
    <source>
        <dbReference type="ARBA" id="ARBA00022448"/>
    </source>
</evidence>